<dbReference type="GO" id="GO:0009927">
    <property type="term" value="F:histidine phosphotransfer kinase activity"/>
    <property type="evidence" value="ECO:0007669"/>
    <property type="project" value="TreeGrafter"/>
</dbReference>
<dbReference type="SMART" id="SM00091">
    <property type="entry name" value="PAS"/>
    <property type="match status" value="1"/>
</dbReference>
<dbReference type="PANTHER" id="PTHR43047">
    <property type="entry name" value="TWO-COMPONENT HISTIDINE PROTEIN KINASE"/>
    <property type="match status" value="1"/>
</dbReference>
<keyword evidence="5" id="KW-0597">Phosphoprotein</keyword>
<keyword evidence="14" id="KW-1185">Reference proteome</keyword>
<evidence type="ECO:0000256" key="3">
    <source>
        <dbReference type="ARBA" id="ARBA00012438"/>
    </source>
</evidence>
<dbReference type="Gene3D" id="3.30.450.20">
    <property type="entry name" value="PAS domain"/>
    <property type="match status" value="1"/>
</dbReference>
<keyword evidence="9" id="KW-0067">ATP-binding</keyword>
<dbReference type="InterPro" id="IPR004358">
    <property type="entry name" value="Sig_transdc_His_kin-like_C"/>
</dbReference>
<evidence type="ECO:0000256" key="11">
    <source>
        <dbReference type="ARBA" id="ARBA00023136"/>
    </source>
</evidence>
<comment type="subcellular location">
    <subcellularLocation>
        <location evidence="2">Cell membrane</location>
    </subcellularLocation>
</comment>
<dbReference type="InterPro" id="IPR013656">
    <property type="entry name" value="PAS_4"/>
</dbReference>
<dbReference type="SUPFAM" id="SSF55874">
    <property type="entry name" value="ATPase domain of HSP90 chaperone/DNA topoisomerase II/histidine kinase"/>
    <property type="match status" value="1"/>
</dbReference>
<dbReference type="Pfam" id="PF00512">
    <property type="entry name" value="HisKA"/>
    <property type="match status" value="1"/>
</dbReference>
<sequence>MNSLKEEGCGKNRECSECTVRNSVMHTFETGENIYKKEGKLDILTNGRPTPIHFLISTILIKQNNESMVLLIADDITEQKIAEKKVLEASVKAEKAIQQYADIFENVRIGFYIYYLENLDDDRTLRLMAANPAASDITGVPNEVILGKTLDEIFPGLREKDIPQTYAEVVRTGQSKVLEDIYYGDERVLENTFSVKVFPLPNNCVGVAFDNITERKKEQEAMLQAKLTAEDANRTKSEFISNMSHELRTPLTSIIGFSDLLICENFGTLNESQKKYISNVLRSGKHLLKLINDLLDFSKIEAGKMELILEEFAIQDTINEIKETMMPLAMKKEIELNYSINVENPIIVADSVKFKQILYNLVSNAIKFTDQGGSVTMGINTTDEIISVFVKDSGIGISIDYQDKLFNPFYQVDSSNAREYEGTGLGLALVDKFVEMHGGNIWVDSEVGNGSTFTFRIPIAFENKSF</sequence>
<evidence type="ECO:0000256" key="2">
    <source>
        <dbReference type="ARBA" id="ARBA00004236"/>
    </source>
</evidence>
<name>A0AA90U1N1_9EURY</name>
<dbReference type="PANTHER" id="PTHR43047:SF72">
    <property type="entry name" value="OSMOSENSING HISTIDINE PROTEIN KINASE SLN1"/>
    <property type="match status" value="1"/>
</dbReference>
<keyword evidence="10" id="KW-0902">Two-component regulatory system</keyword>
<dbReference type="FunFam" id="3.30.565.10:FF:000023">
    <property type="entry name" value="PAS domain-containing sensor histidine kinase"/>
    <property type="match status" value="1"/>
</dbReference>
<dbReference type="Pfam" id="PF02518">
    <property type="entry name" value="HATPase_c"/>
    <property type="match status" value="1"/>
</dbReference>
<dbReference type="InterPro" id="IPR035965">
    <property type="entry name" value="PAS-like_dom_sf"/>
</dbReference>
<dbReference type="SUPFAM" id="SSF47384">
    <property type="entry name" value="Homodimeric domain of signal transducing histidine kinase"/>
    <property type="match status" value="1"/>
</dbReference>
<dbReference type="InterPro" id="IPR036890">
    <property type="entry name" value="HATPase_C_sf"/>
</dbReference>
<dbReference type="GO" id="GO:0005524">
    <property type="term" value="F:ATP binding"/>
    <property type="evidence" value="ECO:0007669"/>
    <property type="project" value="UniProtKB-KW"/>
</dbReference>
<dbReference type="Gene3D" id="3.30.565.10">
    <property type="entry name" value="Histidine kinase-like ATPase, C-terminal domain"/>
    <property type="match status" value="1"/>
</dbReference>
<dbReference type="SMART" id="SM00388">
    <property type="entry name" value="HisKA"/>
    <property type="match status" value="1"/>
</dbReference>
<dbReference type="PROSITE" id="PS50109">
    <property type="entry name" value="HIS_KIN"/>
    <property type="match status" value="1"/>
</dbReference>
<keyword evidence="8 13" id="KW-0418">Kinase</keyword>
<dbReference type="GO" id="GO:0005886">
    <property type="term" value="C:plasma membrane"/>
    <property type="evidence" value="ECO:0007669"/>
    <property type="project" value="UniProtKB-SubCell"/>
</dbReference>
<dbReference type="Gene3D" id="1.10.287.130">
    <property type="match status" value="1"/>
</dbReference>
<reference evidence="13 14" key="1">
    <citation type="submission" date="2023-07" db="EMBL/GenBank/DDBJ databases">
        <title>Genomic Encyclopedia of Type Strains, Phase IV (KMG-IV): sequencing the most valuable type-strain genomes for metagenomic binning, comparative biology and taxonomic classification.</title>
        <authorList>
            <person name="Goeker M."/>
        </authorList>
    </citation>
    <scope>NUCLEOTIDE SEQUENCE [LARGE SCALE GENOMIC DNA]</scope>
    <source>
        <strain evidence="13 14">DSM 17273</strain>
    </source>
</reference>
<keyword evidence="6" id="KW-0808">Transferase</keyword>
<evidence type="ECO:0000256" key="5">
    <source>
        <dbReference type="ARBA" id="ARBA00022553"/>
    </source>
</evidence>
<evidence type="ECO:0000256" key="8">
    <source>
        <dbReference type="ARBA" id="ARBA00022777"/>
    </source>
</evidence>
<dbReference type="SUPFAM" id="SSF55785">
    <property type="entry name" value="PYP-like sensor domain (PAS domain)"/>
    <property type="match status" value="1"/>
</dbReference>
<dbReference type="InterPro" id="IPR036097">
    <property type="entry name" value="HisK_dim/P_sf"/>
</dbReference>
<dbReference type="GO" id="GO:0000155">
    <property type="term" value="F:phosphorelay sensor kinase activity"/>
    <property type="evidence" value="ECO:0007669"/>
    <property type="project" value="InterPro"/>
</dbReference>
<dbReference type="InterPro" id="IPR003594">
    <property type="entry name" value="HATPase_dom"/>
</dbReference>
<dbReference type="InterPro" id="IPR005467">
    <property type="entry name" value="His_kinase_dom"/>
</dbReference>
<proteinExistence type="predicted"/>
<keyword evidence="7" id="KW-0547">Nucleotide-binding</keyword>
<evidence type="ECO:0000256" key="4">
    <source>
        <dbReference type="ARBA" id="ARBA00022475"/>
    </source>
</evidence>
<keyword evidence="11" id="KW-0472">Membrane</keyword>
<dbReference type="InterPro" id="IPR003661">
    <property type="entry name" value="HisK_dim/P_dom"/>
</dbReference>
<dbReference type="InterPro" id="IPR000014">
    <property type="entry name" value="PAS"/>
</dbReference>
<comment type="caution">
    <text evidence="13">The sequence shown here is derived from an EMBL/GenBank/DDBJ whole genome shotgun (WGS) entry which is preliminary data.</text>
</comment>
<gene>
    <name evidence="13" type="ORF">J2750_002287</name>
</gene>
<dbReference type="CDD" id="cd16922">
    <property type="entry name" value="HATPase_EvgS-ArcB-TorS-like"/>
    <property type="match status" value="1"/>
</dbReference>
<dbReference type="EMBL" id="JAVDQI010000012">
    <property type="protein sequence ID" value="MDR6223810.1"/>
    <property type="molecule type" value="Genomic_DNA"/>
</dbReference>
<dbReference type="PRINTS" id="PR00344">
    <property type="entry name" value="BCTRLSENSOR"/>
</dbReference>
<evidence type="ECO:0000313" key="13">
    <source>
        <dbReference type="EMBL" id="MDR6223810.1"/>
    </source>
</evidence>
<evidence type="ECO:0000256" key="6">
    <source>
        <dbReference type="ARBA" id="ARBA00022679"/>
    </source>
</evidence>
<accession>A0AA90U1N1</accession>
<comment type="catalytic activity">
    <reaction evidence="1">
        <text>ATP + protein L-histidine = ADP + protein N-phospho-L-histidine.</text>
        <dbReference type="EC" id="2.7.13.3"/>
    </reaction>
</comment>
<dbReference type="SMART" id="SM00387">
    <property type="entry name" value="HATPase_c"/>
    <property type="match status" value="1"/>
</dbReference>
<dbReference type="CDD" id="cd00130">
    <property type="entry name" value="PAS"/>
    <property type="match status" value="1"/>
</dbReference>
<evidence type="ECO:0000313" key="14">
    <source>
        <dbReference type="Proteomes" id="UP001185015"/>
    </source>
</evidence>
<dbReference type="AlphaFoldDB" id="A0AA90U1N1"/>
<organism evidence="13 14">
    <name type="scientific">Methanococcoides alaskense</name>
    <dbReference type="NCBI Taxonomy" id="325778"/>
    <lineage>
        <taxon>Archaea</taxon>
        <taxon>Methanobacteriati</taxon>
        <taxon>Methanobacteriota</taxon>
        <taxon>Stenosarchaea group</taxon>
        <taxon>Methanomicrobia</taxon>
        <taxon>Methanosarcinales</taxon>
        <taxon>Methanosarcinaceae</taxon>
        <taxon>Methanococcoides</taxon>
    </lineage>
</organism>
<dbReference type="Pfam" id="PF08448">
    <property type="entry name" value="PAS_4"/>
    <property type="match status" value="1"/>
</dbReference>
<dbReference type="CDD" id="cd00082">
    <property type="entry name" value="HisKA"/>
    <property type="match status" value="1"/>
</dbReference>
<evidence type="ECO:0000256" key="1">
    <source>
        <dbReference type="ARBA" id="ARBA00000085"/>
    </source>
</evidence>
<dbReference type="FunFam" id="1.10.287.130:FF:000038">
    <property type="entry name" value="Sensory transduction histidine kinase"/>
    <property type="match status" value="1"/>
</dbReference>
<keyword evidence="4" id="KW-1003">Cell membrane</keyword>
<evidence type="ECO:0000256" key="9">
    <source>
        <dbReference type="ARBA" id="ARBA00022840"/>
    </source>
</evidence>
<dbReference type="EC" id="2.7.13.3" evidence="3"/>
<protein>
    <recommendedName>
        <fullName evidence="3">histidine kinase</fullName>
        <ecNumber evidence="3">2.7.13.3</ecNumber>
    </recommendedName>
</protein>
<dbReference type="Proteomes" id="UP001185015">
    <property type="component" value="Unassembled WGS sequence"/>
</dbReference>
<feature type="domain" description="Histidine kinase" evidence="12">
    <location>
        <begin position="242"/>
        <end position="461"/>
    </location>
</feature>
<evidence type="ECO:0000256" key="7">
    <source>
        <dbReference type="ARBA" id="ARBA00022741"/>
    </source>
</evidence>
<evidence type="ECO:0000256" key="10">
    <source>
        <dbReference type="ARBA" id="ARBA00023012"/>
    </source>
</evidence>
<evidence type="ECO:0000259" key="12">
    <source>
        <dbReference type="PROSITE" id="PS50109"/>
    </source>
</evidence>